<dbReference type="PROSITE" id="PS50262">
    <property type="entry name" value="G_PROTEIN_RECEP_F1_2"/>
    <property type="match status" value="1"/>
</dbReference>
<keyword evidence="13" id="KW-1185">Reference proteome</keyword>
<feature type="transmembrane region" description="Helical" evidence="11">
    <location>
        <begin position="69"/>
        <end position="93"/>
    </location>
</feature>
<evidence type="ECO:0000256" key="3">
    <source>
        <dbReference type="ARBA" id="ARBA00022692"/>
    </source>
</evidence>
<feature type="domain" description="G-protein coupled receptors family 1 profile" evidence="12">
    <location>
        <begin position="49"/>
        <end position="311"/>
    </location>
</feature>
<keyword evidence="6 11" id="KW-0472">Membrane</keyword>
<dbReference type="GO" id="GO:0004930">
    <property type="term" value="F:G protein-coupled receptor activity"/>
    <property type="evidence" value="ECO:0007669"/>
    <property type="project" value="UniProtKB-KW"/>
</dbReference>
<dbReference type="InterPro" id="IPR000276">
    <property type="entry name" value="GPCR_Rhodpsn"/>
</dbReference>
<dbReference type="GO" id="GO:0005886">
    <property type="term" value="C:plasma membrane"/>
    <property type="evidence" value="ECO:0007669"/>
    <property type="project" value="UniProtKB-SubCell"/>
</dbReference>
<accession>A0A6P8IAN7</accession>
<proteinExistence type="predicted"/>
<evidence type="ECO:0000256" key="5">
    <source>
        <dbReference type="ARBA" id="ARBA00023040"/>
    </source>
</evidence>
<dbReference type="GeneID" id="116297648"/>
<evidence type="ECO:0000256" key="2">
    <source>
        <dbReference type="ARBA" id="ARBA00022475"/>
    </source>
</evidence>
<dbReference type="KEGG" id="aten:116297648"/>
<feature type="transmembrane region" description="Helical" evidence="11">
    <location>
        <begin position="289"/>
        <end position="313"/>
    </location>
</feature>
<dbReference type="Gene3D" id="1.20.1070.10">
    <property type="entry name" value="Rhodopsin 7-helix transmembrane proteins"/>
    <property type="match status" value="1"/>
</dbReference>
<feature type="transmembrane region" description="Helical" evidence="11">
    <location>
        <begin position="200"/>
        <end position="221"/>
    </location>
</feature>
<keyword evidence="4 11" id="KW-1133">Transmembrane helix</keyword>
<dbReference type="PANTHER" id="PTHR24246:SF27">
    <property type="entry name" value="ADENOSINE RECEPTOR, ISOFORM A"/>
    <property type="match status" value="1"/>
</dbReference>
<evidence type="ECO:0000313" key="14">
    <source>
        <dbReference type="RefSeq" id="XP_031561770.1"/>
    </source>
</evidence>
<gene>
    <name evidence="14" type="primary">LOC116297648</name>
</gene>
<feature type="transmembrane region" description="Helical" evidence="11">
    <location>
        <begin position="151"/>
        <end position="172"/>
    </location>
</feature>
<evidence type="ECO:0000256" key="8">
    <source>
        <dbReference type="ARBA" id="ARBA00023180"/>
    </source>
</evidence>
<dbReference type="OrthoDB" id="5968796at2759"/>
<feature type="region of interest" description="Disordered" evidence="10">
    <location>
        <begin position="1"/>
        <end position="26"/>
    </location>
</feature>
<keyword evidence="8" id="KW-0325">Glycoprotein</keyword>
<evidence type="ECO:0000256" key="9">
    <source>
        <dbReference type="ARBA" id="ARBA00023224"/>
    </source>
</evidence>
<keyword evidence="5" id="KW-0297">G-protein coupled receptor</keyword>
<dbReference type="SUPFAM" id="SSF81321">
    <property type="entry name" value="Family A G protein-coupled receptor-like"/>
    <property type="match status" value="1"/>
</dbReference>
<sequence length="384" mass="43233">MGFSSPTANLETSQATQTSSTNYGKSPTSFTTITQVILVGCLALVSLTGNSTVCILMKRFKSIRTIPNMFLANLAIVDMFNILINLPLFTIVGVLEFEETLHGRWVSLAVASAQNLFNVLKITSMVVTMTDRYIAISWGLRYYIRKTKAKAAIALCVVWLLSITITLPWVILASQIDLGDVPTYKYRIAYFNEISRTASFFIYLMFGLVTTLLSVLTYCSYRLKSKSFAKLCKEKHDSQETQLDRARTRSEVQAAWTIGLTIAAYILCYVPCILYAAVGPKELLNSNEIKWFGFAAPYFLYFSSGCNPLIYLVRTTRFRAAVKQLLKNPFGSDDVNLEKPRGLINNVYKVKGVFKQHRRIEITPLPASLKKQNFMTLNVRKGVK</sequence>
<evidence type="ECO:0000256" key="1">
    <source>
        <dbReference type="ARBA" id="ARBA00004651"/>
    </source>
</evidence>
<evidence type="ECO:0000256" key="11">
    <source>
        <dbReference type="SAM" id="Phobius"/>
    </source>
</evidence>
<evidence type="ECO:0000256" key="6">
    <source>
        <dbReference type="ARBA" id="ARBA00023136"/>
    </source>
</evidence>
<evidence type="ECO:0000259" key="12">
    <source>
        <dbReference type="PROSITE" id="PS50262"/>
    </source>
</evidence>
<dbReference type="InParanoid" id="A0A6P8IAN7"/>
<dbReference type="InterPro" id="IPR017452">
    <property type="entry name" value="GPCR_Rhodpsn_7TM"/>
</dbReference>
<keyword evidence="7" id="KW-0675">Receptor</keyword>
<feature type="transmembrane region" description="Helical" evidence="11">
    <location>
        <begin position="254"/>
        <end position="277"/>
    </location>
</feature>
<organism evidence="13 14">
    <name type="scientific">Actinia tenebrosa</name>
    <name type="common">Australian red waratah sea anemone</name>
    <dbReference type="NCBI Taxonomy" id="6105"/>
    <lineage>
        <taxon>Eukaryota</taxon>
        <taxon>Metazoa</taxon>
        <taxon>Cnidaria</taxon>
        <taxon>Anthozoa</taxon>
        <taxon>Hexacorallia</taxon>
        <taxon>Actiniaria</taxon>
        <taxon>Actiniidae</taxon>
        <taxon>Actinia</taxon>
    </lineage>
</organism>
<dbReference type="PANTHER" id="PTHR24246">
    <property type="entry name" value="OLFACTORY RECEPTOR AND ADENOSINE RECEPTOR"/>
    <property type="match status" value="1"/>
</dbReference>
<protein>
    <submittedName>
        <fullName evidence="14">Histamine H2 receptor-like</fullName>
    </submittedName>
</protein>
<dbReference type="RefSeq" id="XP_031561770.1">
    <property type="nucleotide sequence ID" value="XM_031705910.1"/>
</dbReference>
<keyword evidence="9" id="KW-0807">Transducer</keyword>
<keyword evidence="2" id="KW-1003">Cell membrane</keyword>
<dbReference type="CDD" id="cd00637">
    <property type="entry name" value="7tm_classA_rhodopsin-like"/>
    <property type="match status" value="1"/>
</dbReference>
<comment type="subcellular location">
    <subcellularLocation>
        <location evidence="1">Cell membrane</location>
        <topology evidence="1">Multi-pass membrane protein</topology>
    </subcellularLocation>
</comment>
<evidence type="ECO:0000256" key="7">
    <source>
        <dbReference type="ARBA" id="ARBA00023170"/>
    </source>
</evidence>
<dbReference type="Pfam" id="PF00001">
    <property type="entry name" value="7tm_1"/>
    <property type="match status" value="1"/>
</dbReference>
<dbReference type="PRINTS" id="PR00237">
    <property type="entry name" value="GPCRRHODOPSN"/>
</dbReference>
<reference evidence="14" key="1">
    <citation type="submission" date="2025-08" db="UniProtKB">
        <authorList>
            <consortium name="RefSeq"/>
        </authorList>
    </citation>
    <scope>IDENTIFICATION</scope>
    <source>
        <tissue evidence="14">Tentacle</tissue>
    </source>
</reference>
<evidence type="ECO:0000256" key="10">
    <source>
        <dbReference type="SAM" id="MobiDB-lite"/>
    </source>
</evidence>
<dbReference type="Proteomes" id="UP000515163">
    <property type="component" value="Unplaced"/>
</dbReference>
<evidence type="ECO:0000256" key="4">
    <source>
        <dbReference type="ARBA" id="ARBA00022989"/>
    </source>
</evidence>
<feature type="transmembrane region" description="Helical" evidence="11">
    <location>
        <begin position="33"/>
        <end position="57"/>
    </location>
</feature>
<name>A0A6P8IAN7_ACTTE</name>
<dbReference type="AlphaFoldDB" id="A0A6P8IAN7"/>
<keyword evidence="3 11" id="KW-0812">Transmembrane</keyword>
<evidence type="ECO:0000313" key="13">
    <source>
        <dbReference type="Proteomes" id="UP000515163"/>
    </source>
</evidence>